<feature type="domain" description="Enhancer of polycomb-like N-terminal" evidence="8">
    <location>
        <begin position="7"/>
        <end position="140"/>
    </location>
</feature>
<accession>A0A9P0TWD2</accession>
<gene>
    <name evidence="9" type="ORF">PIBRA_LOCUS14529</name>
</gene>
<dbReference type="InterPro" id="IPR019542">
    <property type="entry name" value="Enhancer_polycomb-like_N"/>
</dbReference>
<evidence type="ECO:0000256" key="5">
    <source>
        <dbReference type="ARBA" id="ARBA00023242"/>
    </source>
</evidence>
<dbReference type="GO" id="GO:0035267">
    <property type="term" value="C:NuA4 histone acetyltransferase complex"/>
    <property type="evidence" value="ECO:0007669"/>
    <property type="project" value="InterPro"/>
</dbReference>
<feature type="compositionally biased region" description="Basic residues" evidence="7">
    <location>
        <begin position="312"/>
        <end position="329"/>
    </location>
</feature>
<feature type="compositionally biased region" description="Pro residues" evidence="7">
    <location>
        <begin position="749"/>
        <end position="766"/>
    </location>
</feature>
<evidence type="ECO:0000256" key="6">
    <source>
        <dbReference type="RuleBase" id="RU361124"/>
    </source>
</evidence>
<evidence type="ECO:0000313" key="10">
    <source>
        <dbReference type="Proteomes" id="UP001152562"/>
    </source>
</evidence>
<keyword evidence="3 6" id="KW-0805">Transcription regulation</keyword>
<feature type="region of interest" description="Disordered" evidence="7">
    <location>
        <begin position="747"/>
        <end position="773"/>
    </location>
</feature>
<dbReference type="EMBL" id="CALOZG010000087">
    <property type="protein sequence ID" value="CAH4039068.1"/>
    <property type="molecule type" value="Genomic_DNA"/>
</dbReference>
<evidence type="ECO:0000256" key="2">
    <source>
        <dbReference type="ARBA" id="ARBA00008035"/>
    </source>
</evidence>
<dbReference type="InterPro" id="IPR024943">
    <property type="entry name" value="Enhancer_polycomb"/>
</dbReference>
<evidence type="ECO:0000259" key="8">
    <source>
        <dbReference type="Pfam" id="PF10513"/>
    </source>
</evidence>
<feature type="compositionally biased region" description="Polar residues" evidence="7">
    <location>
        <begin position="1193"/>
        <end position="1216"/>
    </location>
</feature>
<comment type="similarity">
    <text evidence="2 6">Belongs to the enhancer of polycomb family.</text>
</comment>
<evidence type="ECO:0000256" key="1">
    <source>
        <dbReference type="ARBA" id="ARBA00004123"/>
    </source>
</evidence>
<feature type="region of interest" description="Disordered" evidence="7">
    <location>
        <begin position="1193"/>
        <end position="1230"/>
    </location>
</feature>
<feature type="region of interest" description="Disordered" evidence="7">
    <location>
        <begin position="1103"/>
        <end position="1126"/>
    </location>
</feature>
<dbReference type="GO" id="GO:0005634">
    <property type="term" value="C:nucleus"/>
    <property type="evidence" value="ECO:0007669"/>
    <property type="project" value="UniProtKB-SubCell"/>
</dbReference>
<organism evidence="9 10">
    <name type="scientific">Pieris brassicae</name>
    <name type="common">White butterfly</name>
    <name type="synonym">Large white butterfly</name>
    <dbReference type="NCBI Taxonomy" id="7116"/>
    <lineage>
        <taxon>Eukaryota</taxon>
        <taxon>Metazoa</taxon>
        <taxon>Ecdysozoa</taxon>
        <taxon>Arthropoda</taxon>
        <taxon>Hexapoda</taxon>
        <taxon>Insecta</taxon>
        <taxon>Pterygota</taxon>
        <taxon>Neoptera</taxon>
        <taxon>Endopterygota</taxon>
        <taxon>Lepidoptera</taxon>
        <taxon>Glossata</taxon>
        <taxon>Ditrysia</taxon>
        <taxon>Papilionoidea</taxon>
        <taxon>Pieridae</taxon>
        <taxon>Pierinae</taxon>
        <taxon>Pieris</taxon>
    </lineage>
</organism>
<keyword evidence="5 6" id="KW-0539">Nucleus</keyword>
<keyword evidence="10" id="KW-1185">Reference proteome</keyword>
<evidence type="ECO:0000256" key="7">
    <source>
        <dbReference type="SAM" id="MobiDB-lite"/>
    </source>
</evidence>
<feature type="region of interest" description="Disordered" evidence="7">
    <location>
        <begin position="291"/>
        <end position="354"/>
    </location>
</feature>
<proteinExistence type="inferred from homology"/>
<protein>
    <recommendedName>
        <fullName evidence="6">Enhancer of polycomb-like protein</fullName>
    </recommendedName>
</protein>
<comment type="subcellular location">
    <subcellularLocation>
        <location evidence="1 6">Nucleus</location>
    </subcellularLocation>
</comment>
<comment type="caution">
    <text evidence="9">The sequence shown here is derived from an EMBL/GenBank/DDBJ whole genome shotgun (WGS) entry which is preliminary data.</text>
</comment>
<dbReference type="PANTHER" id="PTHR14898">
    <property type="entry name" value="ENHANCER OF POLYCOMB"/>
    <property type="match status" value="1"/>
</dbReference>
<reference evidence="9" key="1">
    <citation type="submission" date="2022-05" db="EMBL/GenBank/DDBJ databases">
        <authorList>
            <person name="Okamura Y."/>
        </authorList>
    </citation>
    <scope>NUCLEOTIDE SEQUENCE</scope>
</reference>
<dbReference type="AlphaFoldDB" id="A0A9P0TWD2"/>
<dbReference type="OrthoDB" id="435275at2759"/>
<name>A0A9P0TWD2_PIEBR</name>
<evidence type="ECO:0000256" key="4">
    <source>
        <dbReference type="ARBA" id="ARBA00023163"/>
    </source>
</evidence>
<evidence type="ECO:0000256" key="3">
    <source>
        <dbReference type="ARBA" id="ARBA00023015"/>
    </source>
</evidence>
<dbReference type="Proteomes" id="UP001152562">
    <property type="component" value="Unassembled WGS sequence"/>
</dbReference>
<evidence type="ECO:0000313" key="9">
    <source>
        <dbReference type="EMBL" id="CAH4039068.1"/>
    </source>
</evidence>
<sequence>MSKLSFRARALDASKPMPIYLAEELPDLPDYSAINRAVPQMPSGMEKEEESEHHLQRAISGTGLIIPTPEVCQADLEFYERCYPPDYKMPKQHIHMQPLWEEQETPEYDIDSEDERWLKQQRHPELTELKFEQMMDKLEKSSGQTVVTLSEAKLLLERQDDLVIAVYDYWLNKRLTTQHPLILSVRTESRPGQSANNPYLAFRRRTEKMQTRKNRKNDESSYEKMLKLRRELATALSLLEMVARREKVKREMVKLTALLADKRYEAKDFTNQLPEPVVRPQLTTVPLASLRREFAYPPRPPSTTTSLDTHHSRQREKRPYKRRKHRHHTPGTVQGVRAECTSSEEESVSPIDDGPFSFRRKPGCYYEMPTSTLSGDPVESTTSPSKQGMFEHEMDERTRFTLTSVRNPYPHYIGFARRRLGRGGRVILDRVKTELDSLWSKLPIPEKENQEDLENQRLRTPKAITRDYHSGGKHPWRHAFRRHLTRNPHLWIDENVKSDVKMDIDDIKFDFKMEVDDVTESGDSKLDVDSPRIGITGIEGTEGFESESAKVGTVSDVNRTIDSAVRGNLKRVMRKRVWSSSTDYDSDESLKPVEREFESFITEVHDKWLHFRPKTPSPSPPPTEEVTPLSRDAPISVELSTGLDTFTTEFRLKDLYDLKDLDGTEDIENFTGFTEAQVESILSETDLKALADKKLSDDLLEELVKDVSKDSFLLQGQSVPGRTVSGPRRREPFGSTSVRVCAVSEPLHLPTPAPTPEPPIPAPPTPHATKPQPAQEAVPTSKIIVEEVNEVNQPTKVEKREIKEDIPTVQLKAVHKKHIITSRRPDVTIVTSDAHSQLVTVAVSDSLKVRLGNQATTSQGTVVGLLQNGPFAVTLPVHSRDIGATTTITSGSIPTVANMSNMTNLSMANMQTMANVSIPTISNPRRPTPLVQIAHKPINPTVVVSPQQGKLKVLHAHPISNTQRAQLLAQNRQLLPTVVSLATIDSKPTLLKAPVTQFFEIKSGQLSKPHLVSLQGKRLDFDKKRQVVFDGTLKGNIRPRFSLDGRQIVRATLPVRNVRHQIQLKNRVVSTIRQPEPSTSVTNIQANIPVMKNVLPKVKNVIPNKLDRPTGQMNNVMPKVDRPTGQMNNVMPKVDRQPGQINNIIAKGQKIAISGGQLSANVQAIAFTTAQLKARQGRLITQPRATTVAEIEPTTSASTSNANVAETPNEGETNGSVRRRTTDNLPMEVT</sequence>
<dbReference type="Pfam" id="PF10513">
    <property type="entry name" value="EPL1"/>
    <property type="match status" value="1"/>
</dbReference>
<dbReference type="GO" id="GO:0006357">
    <property type="term" value="P:regulation of transcription by RNA polymerase II"/>
    <property type="evidence" value="ECO:0007669"/>
    <property type="project" value="InterPro"/>
</dbReference>
<keyword evidence="4 6" id="KW-0804">Transcription</keyword>